<dbReference type="Gene3D" id="1.10.3720.10">
    <property type="entry name" value="MetI-like"/>
    <property type="match status" value="1"/>
</dbReference>
<comment type="subcellular location">
    <subcellularLocation>
        <location evidence="1">Membrane</location>
        <topology evidence="1">Multi-pass membrane protein</topology>
    </subcellularLocation>
</comment>
<organism evidence="7">
    <name type="scientific">marine sediment metagenome</name>
    <dbReference type="NCBI Taxonomy" id="412755"/>
    <lineage>
        <taxon>unclassified sequences</taxon>
        <taxon>metagenomes</taxon>
        <taxon>ecological metagenomes</taxon>
    </lineage>
</organism>
<keyword evidence="3 5" id="KW-1133">Transmembrane helix</keyword>
<name>X0YS11_9ZZZZ</name>
<dbReference type="SUPFAM" id="SSF161098">
    <property type="entry name" value="MetI-like"/>
    <property type="match status" value="1"/>
</dbReference>
<evidence type="ECO:0000256" key="3">
    <source>
        <dbReference type="ARBA" id="ARBA00022989"/>
    </source>
</evidence>
<dbReference type="InterPro" id="IPR000515">
    <property type="entry name" value="MetI-like"/>
</dbReference>
<feature type="transmembrane region" description="Helical" evidence="5">
    <location>
        <begin position="190"/>
        <end position="212"/>
    </location>
</feature>
<evidence type="ECO:0000256" key="2">
    <source>
        <dbReference type="ARBA" id="ARBA00022692"/>
    </source>
</evidence>
<dbReference type="PANTHER" id="PTHR43839">
    <property type="entry name" value="OPPC IN A BINDING PROTEIN-DEPENDENT TRANSPORT SYSTEM"/>
    <property type="match status" value="1"/>
</dbReference>
<protein>
    <recommendedName>
        <fullName evidence="6">ABC transmembrane type-1 domain-containing protein</fullName>
    </recommendedName>
</protein>
<evidence type="ECO:0000256" key="5">
    <source>
        <dbReference type="SAM" id="Phobius"/>
    </source>
</evidence>
<comment type="caution">
    <text evidence="7">The sequence shown here is derived from an EMBL/GenBank/DDBJ whole genome shotgun (WGS) entry which is preliminary data.</text>
</comment>
<evidence type="ECO:0000256" key="4">
    <source>
        <dbReference type="ARBA" id="ARBA00023136"/>
    </source>
</evidence>
<feature type="transmembrane region" description="Helical" evidence="5">
    <location>
        <begin position="295"/>
        <end position="319"/>
    </location>
</feature>
<feature type="transmembrane region" description="Helical" evidence="5">
    <location>
        <begin position="250"/>
        <end position="274"/>
    </location>
</feature>
<evidence type="ECO:0000256" key="1">
    <source>
        <dbReference type="ARBA" id="ARBA00004141"/>
    </source>
</evidence>
<proteinExistence type="predicted"/>
<gene>
    <name evidence="7" type="ORF">S01H4_19825</name>
</gene>
<dbReference type="AlphaFoldDB" id="X0YS11"/>
<dbReference type="InterPro" id="IPR035906">
    <property type="entry name" value="MetI-like_sf"/>
</dbReference>
<dbReference type="Pfam" id="PF00528">
    <property type="entry name" value="BPD_transp_1"/>
    <property type="match status" value="1"/>
</dbReference>
<dbReference type="GO" id="GO:0055085">
    <property type="term" value="P:transmembrane transport"/>
    <property type="evidence" value="ECO:0007669"/>
    <property type="project" value="InterPro"/>
</dbReference>
<dbReference type="EMBL" id="BART01008868">
    <property type="protein sequence ID" value="GAG59234.1"/>
    <property type="molecule type" value="Genomic_DNA"/>
</dbReference>
<keyword evidence="2 5" id="KW-0812">Transmembrane</keyword>
<feature type="transmembrane region" description="Helical" evidence="5">
    <location>
        <begin position="126"/>
        <end position="151"/>
    </location>
</feature>
<accession>X0YS11</accession>
<feature type="transmembrane region" description="Helical" evidence="5">
    <location>
        <begin position="163"/>
        <end position="184"/>
    </location>
</feature>
<sequence>LLVLYFFVIFAEFTSPYNPHIYDVDKLFCPPQRLHFFDTMGNFYLCPFVYESILEIDQDTLREKYIIDKTQRNAIYFFARGSSYELWGLFESDIHLFGVKQGKIFLFGTDRMGRDMLSRIIYGGRVSLSIGLIGVAISFVFGIIIGGISGYFGGKIDIIIQRIIEFIISIPTLPLWMSLSLALPPHWTMIQVYFGIVLILSLVGWTGLARVIRGKFMATREEDFVMAAKIAGASGVRIIIRHLLPSFYSYIIASLTLSIPGMILGETALSFIGLGLQPPAISWGVLLSGSQAIKVLANTPWLLIPGIFVIVAILAFNFVGDGLRDAADPYAT</sequence>
<dbReference type="GO" id="GO:0016020">
    <property type="term" value="C:membrane"/>
    <property type="evidence" value="ECO:0007669"/>
    <property type="project" value="UniProtKB-SubCell"/>
</dbReference>
<dbReference type="PROSITE" id="PS50928">
    <property type="entry name" value="ABC_TM1"/>
    <property type="match status" value="1"/>
</dbReference>
<dbReference type="CDD" id="cd06261">
    <property type="entry name" value="TM_PBP2"/>
    <property type="match status" value="1"/>
</dbReference>
<dbReference type="PANTHER" id="PTHR43839:SF3">
    <property type="entry name" value="OLIGOPEPTIDE ABC TRANSPORTER, PERMEASE PROTEIN"/>
    <property type="match status" value="1"/>
</dbReference>
<evidence type="ECO:0000259" key="6">
    <source>
        <dbReference type="PROSITE" id="PS50928"/>
    </source>
</evidence>
<feature type="non-terminal residue" evidence="7">
    <location>
        <position position="1"/>
    </location>
</feature>
<keyword evidence="4 5" id="KW-0472">Membrane</keyword>
<evidence type="ECO:0000313" key="7">
    <source>
        <dbReference type="EMBL" id="GAG59234.1"/>
    </source>
</evidence>
<reference evidence="7" key="1">
    <citation type="journal article" date="2014" name="Front. Microbiol.">
        <title>High frequency of phylogenetically diverse reductive dehalogenase-homologous genes in deep subseafloor sedimentary metagenomes.</title>
        <authorList>
            <person name="Kawai M."/>
            <person name="Futagami T."/>
            <person name="Toyoda A."/>
            <person name="Takaki Y."/>
            <person name="Nishi S."/>
            <person name="Hori S."/>
            <person name="Arai W."/>
            <person name="Tsubouchi T."/>
            <person name="Morono Y."/>
            <person name="Uchiyama I."/>
            <person name="Ito T."/>
            <person name="Fujiyama A."/>
            <person name="Inagaki F."/>
            <person name="Takami H."/>
        </authorList>
    </citation>
    <scope>NUCLEOTIDE SEQUENCE</scope>
    <source>
        <strain evidence="7">Expedition CK06-06</strain>
    </source>
</reference>
<feature type="domain" description="ABC transmembrane type-1" evidence="6">
    <location>
        <begin position="124"/>
        <end position="320"/>
    </location>
</feature>